<protein>
    <submittedName>
        <fullName evidence="5">Membrane protein</fullName>
    </submittedName>
</protein>
<sequence>MERHSSARQPQPGRERQADTWGSRVTDGGRFAGTPSVRRVVSPLPVVMILVAIGLDLATAPTLTGSALFCAAPLVAAPFFTTIGTALIGMFSVGGVALMRVLDEMSTGLMDLSETASTGVVALLAIVINRLLRRSGAAVSSARTIAEAAQFAVLPVPPTQIGGHRIAARYRAAQIDARIGGDLYAVQETPYGVRLVVGDVRGAGMDAVGTMAVVIGAFREAAEQEATLQAVAARLERALHREAKRQHGDAYDEGFTTALLAEIPVGRPGTLRTVNRGHPSPLLLAGGDVRFIEASRPALPLGMSGLGAAASDRVDEAAFPPGTTLLLYTDGLSEARNADGEFFEPDRALAGRDFDDPETLLDAVLVDVHEHTGGASSDDMALMALAAEPEPGGTGQGDRDG</sequence>
<keyword evidence="3" id="KW-1133">Transmembrane helix</keyword>
<keyword evidence="1" id="KW-0378">Hydrolase</keyword>
<gene>
    <name evidence="5" type="ORF">GCM10012287_17030</name>
</gene>
<evidence type="ECO:0000256" key="1">
    <source>
        <dbReference type="ARBA" id="ARBA00022801"/>
    </source>
</evidence>
<name>A0ABQ2M3Q3_9ACTN</name>
<evidence type="ECO:0000313" key="5">
    <source>
        <dbReference type="EMBL" id="GGO46506.1"/>
    </source>
</evidence>
<dbReference type="InterPro" id="IPR052016">
    <property type="entry name" value="Bact_Sigma-Reg"/>
</dbReference>
<feature type="transmembrane region" description="Helical" evidence="3">
    <location>
        <begin position="40"/>
        <end position="60"/>
    </location>
</feature>
<evidence type="ECO:0000256" key="2">
    <source>
        <dbReference type="SAM" id="MobiDB-lite"/>
    </source>
</evidence>
<dbReference type="InterPro" id="IPR001932">
    <property type="entry name" value="PPM-type_phosphatase-like_dom"/>
</dbReference>
<keyword evidence="3" id="KW-0472">Membrane</keyword>
<keyword evidence="3" id="KW-0812">Transmembrane</keyword>
<dbReference type="SMART" id="SM00331">
    <property type="entry name" value="PP2C_SIG"/>
    <property type="match status" value="1"/>
</dbReference>
<comment type="caution">
    <text evidence="5">The sequence shown here is derived from an EMBL/GenBank/DDBJ whole genome shotgun (WGS) entry which is preliminary data.</text>
</comment>
<dbReference type="RefSeq" id="WP_229711710.1">
    <property type="nucleotide sequence ID" value="NZ_BMMP01000004.1"/>
</dbReference>
<keyword evidence="6" id="KW-1185">Reference proteome</keyword>
<dbReference type="Gene3D" id="3.60.40.10">
    <property type="entry name" value="PPM-type phosphatase domain"/>
    <property type="match status" value="1"/>
</dbReference>
<proteinExistence type="predicted"/>
<evidence type="ECO:0000256" key="3">
    <source>
        <dbReference type="SAM" id="Phobius"/>
    </source>
</evidence>
<dbReference type="Proteomes" id="UP000631535">
    <property type="component" value="Unassembled WGS sequence"/>
</dbReference>
<feature type="transmembrane region" description="Helical" evidence="3">
    <location>
        <begin position="67"/>
        <end position="92"/>
    </location>
</feature>
<dbReference type="PANTHER" id="PTHR43156:SF2">
    <property type="entry name" value="STAGE II SPORULATION PROTEIN E"/>
    <property type="match status" value="1"/>
</dbReference>
<feature type="transmembrane region" description="Helical" evidence="3">
    <location>
        <begin position="112"/>
        <end position="132"/>
    </location>
</feature>
<dbReference type="InterPro" id="IPR036457">
    <property type="entry name" value="PPM-type-like_dom_sf"/>
</dbReference>
<evidence type="ECO:0000313" key="6">
    <source>
        <dbReference type="Proteomes" id="UP000631535"/>
    </source>
</evidence>
<organism evidence="5 6">
    <name type="scientific">Streptomyces daqingensis</name>
    <dbReference type="NCBI Taxonomy" id="1472640"/>
    <lineage>
        <taxon>Bacteria</taxon>
        <taxon>Bacillati</taxon>
        <taxon>Actinomycetota</taxon>
        <taxon>Actinomycetes</taxon>
        <taxon>Kitasatosporales</taxon>
        <taxon>Streptomycetaceae</taxon>
        <taxon>Streptomyces</taxon>
    </lineage>
</organism>
<evidence type="ECO:0000259" key="4">
    <source>
        <dbReference type="SMART" id="SM00331"/>
    </source>
</evidence>
<dbReference type="Pfam" id="PF07228">
    <property type="entry name" value="SpoIIE"/>
    <property type="match status" value="1"/>
</dbReference>
<accession>A0ABQ2M3Q3</accession>
<feature type="domain" description="PPM-type phosphatase" evidence="4">
    <location>
        <begin position="164"/>
        <end position="387"/>
    </location>
</feature>
<dbReference type="PANTHER" id="PTHR43156">
    <property type="entry name" value="STAGE II SPORULATION PROTEIN E-RELATED"/>
    <property type="match status" value="1"/>
</dbReference>
<dbReference type="EMBL" id="BMMP01000004">
    <property type="protein sequence ID" value="GGO46506.1"/>
    <property type="molecule type" value="Genomic_DNA"/>
</dbReference>
<reference evidence="6" key="1">
    <citation type="journal article" date="2019" name="Int. J. Syst. Evol. Microbiol.">
        <title>The Global Catalogue of Microorganisms (GCM) 10K type strain sequencing project: providing services to taxonomists for standard genome sequencing and annotation.</title>
        <authorList>
            <consortium name="The Broad Institute Genomics Platform"/>
            <consortium name="The Broad Institute Genome Sequencing Center for Infectious Disease"/>
            <person name="Wu L."/>
            <person name="Ma J."/>
        </authorList>
    </citation>
    <scope>NUCLEOTIDE SEQUENCE [LARGE SCALE GENOMIC DNA]</scope>
    <source>
        <strain evidence="6">CGMCC 4.7178</strain>
    </source>
</reference>
<feature type="region of interest" description="Disordered" evidence="2">
    <location>
        <begin position="1"/>
        <end position="30"/>
    </location>
</feature>